<dbReference type="RefSeq" id="WP_218318675.1">
    <property type="nucleotide sequence ID" value="NZ_JAEEGC010000007.1"/>
</dbReference>
<dbReference type="Proteomes" id="UP000694308">
    <property type="component" value="Unassembled WGS sequence"/>
</dbReference>
<gene>
    <name evidence="1" type="ORF">I6U48_01765</name>
</gene>
<accession>A0A949WPQ9</accession>
<reference evidence="1" key="1">
    <citation type="submission" date="2020-12" db="EMBL/GenBank/DDBJ databases">
        <title>Clostridium thailandense sp. nov., a novel acetogenic bacterium isolated from peat land soil in Thailand.</title>
        <authorList>
            <person name="Chaikitkaew S."/>
            <person name="Birkeland N.K."/>
        </authorList>
    </citation>
    <scope>NUCLEOTIDE SEQUENCE</scope>
    <source>
        <strain evidence="1">PL3</strain>
    </source>
</reference>
<proteinExistence type="predicted"/>
<dbReference type="AlphaFoldDB" id="A0A949WPQ9"/>
<sequence length="89" mass="10856">MDELEEYSDNNVFRDMFVEDDENYTEEDCDQDFEELTIELCEEDYKDDYDAQPKFKISDDVQKYMNETDLTFDEAVNVLCINYDEEYDY</sequence>
<comment type="caution">
    <text evidence="1">The sequence shown here is derived from an EMBL/GenBank/DDBJ whole genome shotgun (WGS) entry which is preliminary data.</text>
</comment>
<organism evidence="1 2">
    <name type="scientific">Clostridium thailandense</name>
    <dbReference type="NCBI Taxonomy" id="2794346"/>
    <lineage>
        <taxon>Bacteria</taxon>
        <taxon>Bacillati</taxon>
        <taxon>Bacillota</taxon>
        <taxon>Clostridia</taxon>
        <taxon>Eubacteriales</taxon>
        <taxon>Clostridiaceae</taxon>
        <taxon>Clostridium</taxon>
    </lineage>
</organism>
<dbReference type="EMBL" id="JAEEGC010000007">
    <property type="protein sequence ID" value="MBV7271640.1"/>
    <property type="molecule type" value="Genomic_DNA"/>
</dbReference>
<keyword evidence="2" id="KW-1185">Reference proteome</keyword>
<evidence type="ECO:0000313" key="2">
    <source>
        <dbReference type="Proteomes" id="UP000694308"/>
    </source>
</evidence>
<name>A0A949WPQ9_9CLOT</name>
<protein>
    <submittedName>
        <fullName evidence="1">Uncharacterized protein</fullName>
    </submittedName>
</protein>
<evidence type="ECO:0000313" key="1">
    <source>
        <dbReference type="EMBL" id="MBV7271640.1"/>
    </source>
</evidence>